<keyword evidence="1" id="KW-0472">Membrane</keyword>
<accession>A0AA94L254</accession>
<proteinExistence type="predicted"/>
<comment type="caution">
    <text evidence="2">The sequence shown here is derived from an EMBL/GenBank/DDBJ whole genome shotgun (WGS) entry which is preliminary data.</text>
</comment>
<protein>
    <submittedName>
        <fullName evidence="2">Uncharacterized protein</fullName>
    </submittedName>
</protein>
<evidence type="ECO:0000313" key="2">
    <source>
        <dbReference type="EMBL" id="SFW45923.1"/>
    </source>
</evidence>
<feature type="transmembrane region" description="Helical" evidence="1">
    <location>
        <begin position="9"/>
        <end position="31"/>
    </location>
</feature>
<dbReference type="EMBL" id="FPIW01000020">
    <property type="protein sequence ID" value="SFW45923.1"/>
    <property type="molecule type" value="Genomic_DNA"/>
</dbReference>
<gene>
    <name evidence="2" type="ORF">SAMN02910291_01385</name>
</gene>
<reference evidence="3" key="1">
    <citation type="submission" date="2016-11" db="EMBL/GenBank/DDBJ databases">
        <authorList>
            <person name="Jaros S."/>
            <person name="Januszkiewicz K."/>
            <person name="Wedrychowicz H."/>
        </authorList>
    </citation>
    <scope>NUCLEOTIDE SEQUENCE [LARGE SCALE GENOMIC DNA]</scope>
    <source>
        <strain evidence="3">DSM 7057</strain>
    </source>
</reference>
<evidence type="ECO:0000313" key="3">
    <source>
        <dbReference type="Proteomes" id="UP000182680"/>
    </source>
</evidence>
<keyword evidence="1" id="KW-1133">Transmembrane helix</keyword>
<dbReference type="Proteomes" id="UP000182680">
    <property type="component" value="Unassembled WGS sequence"/>
</dbReference>
<organism evidence="2 3">
    <name type="scientific">Desulfovibrio desulfuricans</name>
    <dbReference type="NCBI Taxonomy" id="876"/>
    <lineage>
        <taxon>Bacteria</taxon>
        <taxon>Pseudomonadati</taxon>
        <taxon>Thermodesulfobacteriota</taxon>
        <taxon>Desulfovibrionia</taxon>
        <taxon>Desulfovibrionales</taxon>
        <taxon>Desulfovibrionaceae</taxon>
        <taxon>Desulfovibrio</taxon>
    </lineage>
</organism>
<sequence length="82" mass="9420">MDFIKNNSLFIKLVIMVSLALCPPILLSHLAGSYFISKYGFEQAEQTVANVAHSRRNPRRLLRAWRSRVGRPGSRWRIFSAC</sequence>
<name>A0AA94L254_DESDE</name>
<keyword evidence="1" id="KW-0812">Transmembrane</keyword>
<evidence type="ECO:0000256" key="1">
    <source>
        <dbReference type="SAM" id="Phobius"/>
    </source>
</evidence>
<dbReference type="AlphaFoldDB" id="A0AA94L254"/>